<proteinExistence type="inferred from homology"/>
<keyword evidence="2" id="KW-0645">Protease</keyword>
<feature type="domain" description="NlpC/P60" evidence="6">
    <location>
        <begin position="43"/>
        <end position="169"/>
    </location>
</feature>
<feature type="chain" id="PRO_5047264931" evidence="5">
    <location>
        <begin position="27"/>
        <end position="169"/>
    </location>
</feature>
<evidence type="ECO:0000256" key="5">
    <source>
        <dbReference type="SAM" id="SignalP"/>
    </source>
</evidence>
<dbReference type="PANTHER" id="PTHR47053:SF1">
    <property type="entry name" value="MUREIN DD-ENDOPEPTIDASE MEPH-RELATED"/>
    <property type="match status" value="1"/>
</dbReference>
<keyword evidence="3" id="KW-0378">Hydrolase</keyword>
<keyword evidence="8" id="KW-1185">Reference proteome</keyword>
<dbReference type="Gene3D" id="3.90.1720.10">
    <property type="entry name" value="endopeptidase domain like (from Nostoc punctiforme)"/>
    <property type="match status" value="1"/>
</dbReference>
<dbReference type="SUPFAM" id="SSF54001">
    <property type="entry name" value="Cysteine proteinases"/>
    <property type="match status" value="1"/>
</dbReference>
<dbReference type="InterPro" id="IPR000064">
    <property type="entry name" value="NLP_P60_dom"/>
</dbReference>
<keyword evidence="4" id="KW-0788">Thiol protease</keyword>
<evidence type="ECO:0000256" key="2">
    <source>
        <dbReference type="ARBA" id="ARBA00022670"/>
    </source>
</evidence>
<accession>A0ABW0W0H9</accession>
<evidence type="ECO:0000313" key="7">
    <source>
        <dbReference type="EMBL" id="MFC5650624.1"/>
    </source>
</evidence>
<reference evidence="8" key="1">
    <citation type="journal article" date="2019" name="Int. J. Syst. Evol. Microbiol.">
        <title>The Global Catalogue of Microorganisms (GCM) 10K type strain sequencing project: providing services to taxonomists for standard genome sequencing and annotation.</title>
        <authorList>
            <consortium name="The Broad Institute Genomics Platform"/>
            <consortium name="The Broad Institute Genome Sequencing Center for Infectious Disease"/>
            <person name="Wu L."/>
            <person name="Ma J."/>
        </authorList>
    </citation>
    <scope>NUCLEOTIDE SEQUENCE [LARGE SCALE GENOMIC DNA]</scope>
    <source>
        <strain evidence="8">CGMCC 1.3240</strain>
    </source>
</reference>
<gene>
    <name evidence="7" type="ORF">ACFPYJ_16125</name>
</gene>
<comment type="caution">
    <text evidence="7">The sequence shown here is derived from an EMBL/GenBank/DDBJ whole genome shotgun (WGS) entry which is preliminary data.</text>
</comment>
<evidence type="ECO:0000256" key="1">
    <source>
        <dbReference type="ARBA" id="ARBA00007074"/>
    </source>
</evidence>
<evidence type="ECO:0000256" key="4">
    <source>
        <dbReference type="ARBA" id="ARBA00022807"/>
    </source>
</evidence>
<evidence type="ECO:0000313" key="8">
    <source>
        <dbReference type="Proteomes" id="UP001596047"/>
    </source>
</evidence>
<feature type="signal peptide" evidence="5">
    <location>
        <begin position="1"/>
        <end position="26"/>
    </location>
</feature>
<dbReference type="PANTHER" id="PTHR47053">
    <property type="entry name" value="MUREIN DD-ENDOPEPTIDASE MEPH-RELATED"/>
    <property type="match status" value="1"/>
</dbReference>
<dbReference type="Proteomes" id="UP001596047">
    <property type="component" value="Unassembled WGS sequence"/>
</dbReference>
<dbReference type="Pfam" id="PF00877">
    <property type="entry name" value="NLPC_P60"/>
    <property type="match status" value="1"/>
</dbReference>
<dbReference type="InterPro" id="IPR038765">
    <property type="entry name" value="Papain-like_cys_pep_sf"/>
</dbReference>
<dbReference type="InterPro" id="IPR051202">
    <property type="entry name" value="Peptidase_C40"/>
</dbReference>
<organism evidence="7 8">
    <name type="scientific">Paenibacillus solisilvae</name>
    <dbReference type="NCBI Taxonomy" id="2486751"/>
    <lineage>
        <taxon>Bacteria</taxon>
        <taxon>Bacillati</taxon>
        <taxon>Bacillota</taxon>
        <taxon>Bacilli</taxon>
        <taxon>Bacillales</taxon>
        <taxon>Paenibacillaceae</taxon>
        <taxon>Paenibacillus</taxon>
    </lineage>
</organism>
<evidence type="ECO:0000256" key="3">
    <source>
        <dbReference type="ARBA" id="ARBA00022801"/>
    </source>
</evidence>
<keyword evidence="5" id="KW-0732">Signal</keyword>
<dbReference type="RefSeq" id="WP_379189191.1">
    <property type="nucleotide sequence ID" value="NZ_JBHSOW010000059.1"/>
</dbReference>
<name>A0ABW0W0H9_9BACL</name>
<dbReference type="EMBL" id="JBHSOW010000059">
    <property type="protein sequence ID" value="MFC5650624.1"/>
    <property type="molecule type" value="Genomic_DNA"/>
</dbReference>
<sequence length="169" mass="18260">MKKWFLASVSALTIVCANFAPTGAFATTSKSTQAVSSQFVVVTPAEQNIVANAQSYIGKVRYHFGTRNLQKLILDCSSFTQLVFKNNGIDIPWGSRAQAKSGTLVKSKSDLRVGDPVMFSIGTPGKIQHVGIYIGNGLFINNQPGAGVNIKSLTSGYFNNRFIMGRHIV</sequence>
<evidence type="ECO:0000259" key="6">
    <source>
        <dbReference type="PROSITE" id="PS51935"/>
    </source>
</evidence>
<protein>
    <submittedName>
        <fullName evidence="7">C40 family peptidase</fullName>
    </submittedName>
</protein>
<comment type="similarity">
    <text evidence="1">Belongs to the peptidase C40 family.</text>
</comment>
<dbReference type="PROSITE" id="PS51935">
    <property type="entry name" value="NLPC_P60"/>
    <property type="match status" value="1"/>
</dbReference>